<protein>
    <submittedName>
        <fullName evidence="1">Uncharacterized protein</fullName>
    </submittedName>
</protein>
<evidence type="ECO:0000313" key="1">
    <source>
        <dbReference type="EMBL" id="CAP99869.1"/>
    </source>
</evidence>
<accession>B6HSZ4</accession>
<keyword evidence="2" id="KW-1185">Reference proteome</keyword>
<sequence>MIEVRWGPTSHLEPELVKTLSTIAAQDRLYGRVQEVLQPDGFCGAVTDFNPTFTKSAGFEIKLNNFRSKREEKTLLIACSSVYVRTTCSRSLAHVDELSNAERKRDQGTVSDVVLESCALSIVRPSSILTIDLKLTWPFVS</sequence>
<proteinExistence type="predicted"/>
<evidence type="ECO:0000313" key="2">
    <source>
        <dbReference type="Proteomes" id="UP000000724"/>
    </source>
</evidence>
<name>B6HSZ4_PENRW</name>
<dbReference type="Proteomes" id="UP000000724">
    <property type="component" value="Contig Pc00c22"/>
</dbReference>
<dbReference type="EMBL" id="AM920437">
    <property type="protein sequence ID" value="CAP99869.1"/>
    <property type="molecule type" value="Genomic_DNA"/>
</dbReference>
<reference evidence="1 2" key="1">
    <citation type="journal article" date="2008" name="Nat. Biotechnol.">
        <title>Genome sequencing and analysis of the filamentous fungus Penicillium chrysogenum.</title>
        <authorList>
            <person name="van den Berg M.A."/>
            <person name="Albang R."/>
            <person name="Albermann K."/>
            <person name="Badger J.H."/>
            <person name="Daran J.-M."/>
            <person name="Driessen A.J.M."/>
            <person name="Garcia-Estrada C."/>
            <person name="Fedorova N.D."/>
            <person name="Harris D.M."/>
            <person name="Heijne W.H.M."/>
            <person name="Joardar V.S."/>
            <person name="Kiel J.A.K.W."/>
            <person name="Kovalchuk A."/>
            <person name="Martin J.F."/>
            <person name="Nierman W.C."/>
            <person name="Nijland J.G."/>
            <person name="Pronk J.T."/>
            <person name="Roubos J.A."/>
            <person name="van der Klei I.J."/>
            <person name="van Peij N.N.M.E."/>
            <person name="Veenhuis M."/>
            <person name="von Doehren H."/>
            <person name="Wagner C."/>
            <person name="Wortman J.R."/>
            <person name="Bovenberg R.A.L."/>
        </authorList>
    </citation>
    <scope>NUCLEOTIDE SEQUENCE [LARGE SCALE GENOMIC DNA]</scope>
    <source>
        <strain evidence="2">ATCC 28089 / DSM 1075 / NRRL 1951 / Wisconsin 54-1255</strain>
    </source>
</reference>
<dbReference type="HOGENOM" id="CLU_1825922_0_0_1"/>
<dbReference type="VEuPathDB" id="FungiDB:PCH_Pc22g25810"/>
<dbReference type="AlphaFoldDB" id="B6HSZ4"/>
<organism evidence="1 2">
    <name type="scientific">Penicillium rubens (strain ATCC 28089 / DSM 1075 / NRRL 1951 / Wisconsin 54-1255)</name>
    <name type="common">Penicillium chrysogenum</name>
    <dbReference type="NCBI Taxonomy" id="500485"/>
    <lineage>
        <taxon>Eukaryota</taxon>
        <taxon>Fungi</taxon>
        <taxon>Dikarya</taxon>
        <taxon>Ascomycota</taxon>
        <taxon>Pezizomycotina</taxon>
        <taxon>Eurotiomycetes</taxon>
        <taxon>Eurotiomycetidae</taxon>
        <taxon>Eurotiales</taxon>
        <taxon>Aspergillaceae</taxon>
        <taxon>Penicillium</taxon>
        <taxon>Penicillium chrysogenum species complex</taxon>
    </lineage>
</organism>
<gene>
    <name evidence="1" type="ORF">Pc22g25810</name>
    <name evidence="1" type="ORF">PCH_Pc22g25810</name>
</gene>